<evidence type="ECO:0000313" key="2">
    <source>
        <dbReference type="Proteomes" id="UP000299102"/>
    </source>
</evidence>
<gene>
    <name evidence="1" type="ORF">EVAR_14911_1</name>
</gene>
<name>A0A4C1XML3_EUMVA</name>
<sequence length="146" mass="16781">MPCPRGVRRAPDVSFRPHFEFDRNLYVMLYQAFFPTTEVHAPSRPPREPRASSLPCCSAQVGAANDRRRQGDNERPQQTAYRAVRGTAARFRNILERINKSRLPEQIYRANMYDGKASKGCPKKSYAEQIGGIFKKEQLFKHPKPT</sequence>
<reference evidence="1 2" key="1">
    <citation type="journal article" date="2019" name="Commun. Biol.">
        <title>The bagworm genome reveals a unique fibroin gene that provides high tensile strength.</title>
        <authorList>
            <person name="Kono N."/>
            <person name="Nakamura H."/>
            <person name="Ohtoshi R."/>
            <person name="Tomita M."/>
            <person name="Numata K."/>
            <person name="Arakawa K."/>
        </authorList>
    </citation>
    <scope>NUCLEOTIDE SEQUENCE [LARGE SCALE GENOMIC DNA]</scope>
</reference>
<organism evidence="1 2">
    <name type="scientific">Eumeta variegata</name>
    <name type="common">Bagworm moth</name>
    <name type="synonym">Eumeta japonica</name>
    <dbReference type="NCBI Taxonomy" id="151549"/>
    <lineage>
        <taxon>Eukaryota</taxon>
        <taxon>Metazoa</taxon>
        <taxon>Ecdysozoa</taxon>
        <taxon>Arthropoda</taxon>
        <taxon>Hexapoda</taxon>
        <taxon>Insecta</taxon>
        <taxon>Pterygota</taxon>
        <taxon>Neoptera</taxon>
        <taxon>Endopterygota</taxon>
        <taxon>Lepidoptera</taxon>
        <taxon>Glossata</taxon>
        <taxon>Ditrysia</taxon>
        <taxon>Tineoidea</taxon>
        <taxon>Psychidae</taxon>
        <taxon>Oiketicinae</taxon>
        <taxon>Eumeta</taxon>
    </lineage>
</organism>
<accession>A0A4C1XML3</accession>
<dbReference type="AlphaFoldDB" id="A0A4C1XML3"/>
<evidence type="ECO:0000313" key="1">
    <source>
        <dbReference type="EMBL" id="GBP64343.1"/>
    </source>
</evidence>
<dbReference type="EMBL" id="BGZK01000895">
    <property type="protein sequence ID" value="GBP64343.1"/>
    <property type="molecule type" value="Genomic_DNA"/>
</dbReference>
<proteinExistence type="predicted"/>
<dbReference type="OrthoDB" id="425681at2759"/>
<dbReference type="Proteomes" id="UP000299102">
    <property type="component" value="Unassembled WGS sequence"/>
</dbReference>
<protein>
    <submittedName>
        <fullName evidence="1">Uncharacterized protein</fullName>
    </submittedName>
</protein>
<comment type="caution">
    <text evidence="1">The sequence shown here is derived from an EMBL/GenBank/DDBJ whole genome shotgun (WGS) entry which is preliminary data.</text>
</comment>
<keyword evidence="2" id="KW-1185">Reference proteome</keyword>